<dbReference type="InParanoid" id="A0A067RJX6"/>
<proteinExistence type="predicted"/>
<keyword evidence="2" id="KW-1185">Reference proteome</keyword>
<gene>
    <name evidence="1" type="ORF">L798_03776</name>
</gene>
<dbReference type="AlphaFoldDB" id="A0A067RJX6"/>
<dbReference type="Proteomes" id="UP000027135">
    <property type="component" value="Unassembled WGS sequence"/>
</dbReference>
<dbReference type="EMBL" id="KK852427">
    <property type="protein sequence ID" value="KDR24121.1"/>
    <property type="molecule type" value="Genomic_DNA"/>
</dbReference>
<protein>
    <submittedName>
        <fullName evidence="1">Uncharacterized protein</fullName>
    </submittedName>
</protein>
<organism evidence="1 2">
    <name type="scientific">Zootermopsis nevadensis</name>
    <name type="common">Dampwood termite</name>
    <dbReference type="NCBI Taxonomy" id="136037"/>
    <lineage>
        <taxon>Eukaryota</taxon>
        <taxon>Metazoa</taxon>
        <taxon>Ecdysozoa</taxon>
        <taxon>Arthropoda</taxon>
        <taxon>Hexapoda</taxon>
        <taxon>Insecta</taxon>
        <taxon>Pterygota</taxon>
        <taxon>Neoptera</taxon>
        <taxon>Polyneoptera</taxon>
        <taxon>Dictyoptera</taxon>
        <taxon>Blattodea</taxon>
        <taxon>Blattoidea</taxon>
        <taxon>Termitoidae</taxon>
        <taxon>Termopsidae</taxon>
        <taxon>Zootermopsis</taxon>
    </lineage>
</organism>
<accession>A0A067RJX6</accession>
<evidence type="ECO:0000313" key="1">
    <source>
        <dbReference type="EMBL" id="KDR24121.1"/>
    </source>
</evidence>
<evidence type="ECO:0000313" key="2">
    <source>
        <dbReference type="Proteomes" id="UP000027135"/>
    </source>
</evidence>
<sequence>MQDYREAVHIEDWDEMEEHPDYFRLQSWTTKSPVHRPRRLSRGVGGA</sequence>
<name>A0A067RJX6_ZOONE</name>
<reference evidence="1 2" key="1">
    <citation type="journal article" date="2014" name="Nat. Commun.">
        <title>Molecular traces of alternative social organization in a termite genome.</title>
        <authorList>
            <person name="Terrapon N."/>
            <person name="Li C."/>
            <person name="Robertson H.M."/>
            <person name="Ji L."/>
            <person name="Meng X."/>
            <person name="Booth W."/>
            <person name="Chen Z."/>
            <person name="Childers C.P."/>
            <person name="Glastad K.M."/>
            <person name="Gokhale K."/>
            <person name="Gowin J."/>
            <person name="Gronenberg W."/>
            <person name="Hermansen R.A."/>
            <person name="Hu H."/>
            <person name="Hunt B.G."/>
            <person name="Huylmans A.K."/>
            <person name="Khalil S.M."/>
            <person name="Mitchell R.D."/>
            <person name="Munoz-Torres M.C."/>
            <person name="Mustard J.A."/>
            <person name="Pan H."/>
            <person name="Reese J.T."/>
            <person name="Scharf M.E."/>
            <person name="Sun F."/>
            <person name="Vogel H."/>
            <person name="Xiao J."/>
            <person name="Yang W."/>
            <person name="Yang Z."/>
            <person name="Yang Z."/>
            <person name="Zhou J."/>
            <person name="Zhu J."/>
            <person name="Brent C.S."/>
            <person name="Elsik C.G."/>
            <person name="Goodisman M.A."/>
            <person name="Liberles D.A."/>
            <person name="Roe R.M."/>
            <person name="Vargo E.L."/>
            <person name="Vilcinskas A."/>
            <person name="Wang J."/>
            <person name="Bornberg-Bauer E."/>
            <person name="Korb J."/>
            <person name="Zhang G."/>
            <person name="Liebig J."/>
        </authorList>
    </citation>
    <scope>NUCLEOTIDE SEQUENCE [LARGE SCALE GENOMIC DNA]</scope>
    <source>
        <tissue evidence="1">Whole organism</tissue>
    </source>
</reference>